<reference evidence="3" key="1">
    <citation type="submission" date="2021-06" db="EMBL/GenBank/DDBJ databases">
        <title>Thalassococcus sp. CAU 1522 isolated from sea sand, Republic of Korea.</title>
        <authorList>
            <person name="Kim W."/>
        </authorList>
    </citation>
    <scope>NUCLEOTIDE SEQUENCE</scope>
    <source>
        <strain evidence="3">CAU 1522</strain>
    </source>
</reference>
<dbReference type="InterPro" id="IPR009739">
    <property type="entry name" value="LprI-like_N"/>
</dbReference>
<evidence type="ECO:0000259" key="2">
    <source>
        <dbReference type="Pfam" id="PF07007"/>
    </source>
</evidence>
<accession>A0ABS6NCJ9</accession>
<evidence type="ECO:0000256" key="1">
    <source>
        <dbReference type="SAM" id="SignalP"/>
    </source>
</evidence>
<feature type="signal peptide" evidence="1">
    <location>
        <begin position="1"/>
        <end position="18"/>
    </location>
</feature>
<dbReference type="Proteomes" id="UP001166293">
    <property type="component" value="Unassembled WGS sequence"/>
</dbReference>
<keyword evidence="1" id="KW-0732">Signal</keyword>
<keyword evidence="4" id="KW-1185">Reference proteome</keyword>
<protein>
    <submittedName>
        <fullName evidence="3">DUF1311 domain-containing protein</fullName>
    </submittedName>
</protein>
<organism evidence="3 4">
    <name type="scientific">Thalassococcus arenae</name>
    <dbReference type="NCBI Taxonomy" id="2851652"/>
    <lineage>
        <taxon>Bacteria</taxon>
        <taxon>Pseudomonadati</taxon>
        <taxon>Pseudomonadota</taxon>
        <taxon>Alphaproteobacteria</taxon>
        <taxon>Rhodobacterales</taxon>
        <taxon>Roseobacteraceae</taxon>
        <taxon>Thalassococcus</taxon>
    </lineage>
</organism>
<comment type="caution">
    <text evidence="3">The sequence shown here is derived from an EMBL/GenBank/DDBJ whole genome shotgun (WGS) entry which is preliminary data.</text>
</comment>
<evidence type="ECO:0000313" key="3">
    <source>
        <dbReference type="EMBL" id="MBV2361698.1"/>
    </source>
</evidence>
<dbReference type="EMBL" id="JAHRWL010000004">
    <property type="protein sequence ID" value="MBV2361698.1"/>
    <property type="molecule type" value="Genomic_DNA"/>
</dbReference>
<evidence type="ECO:0000313" key="4">
    <source>
        <dbReference type="Proteomes" id="UP001166293"/>
    </source>
</evidence>
<proteinExistence type="predicted"/>
<gene>
    <name evidence="3" type="ORF">KUH32_18180</name>
</gene>
<dbReference type="RefSeq" id="WP_217780089.1">
    <property type="nucleotide sequence ID" value="NZ_JAHRWL010000004.1"/>
</dbReference>
<name>A0ABS6NCJ9_9RHOB</name>
<feature type="domain" description="Lysozyme inhibitor LprI-like N-terminal" evidence="2">
    <location>
        <begin position="21"/>
        <end position="110"/>
    </location>
</feature>
<sequence>MRFACSVLVFLLAGAAQAACPGDTQIEMNTCAAEEYRRADAALNAAWKPAKAFADGAGIGAKLLDAQRKWIAFRDAACLAEAGLYEGGSIRPLVLNSCLTRLTRQRTEDLLTLGY</sequence>
<feature type="chain" id="PRO_5045324651" evidence="1">
    <location>
        <begin position="19"/>
        <end position="115"/>
    </location>
</feature>
<dbReference type="Pfam" id="PF07007">
    <property type="entry name" value="LprI"/>
    <property type="match status" value="1"/>
</dbReference>